<evidence type="ECO:0000256" key="1">
    <source>
        <dbReference type="ARBA" id="ARBA00005180"/>
    </source>
</evidence>
<dbReference type="InterPro" id="IPR034332">
    <property type="entry name" value="Upp_B"/>
</dbReference>
<dbReference type="AlphaFoldDB" id="A0A086ZLL4"/>
<keyword evidence="7 15" id="KW-0547">Nucleotide-binding</keyword>
<dbReference type="InterPro" id="IPR005765">
    <property type="entry name" value="UPRT"/>
</dbReference>
<sequence length="272" mass="29585">MLKPRAPFVAAASGVCADRRFRGPAHCFSKVSSHIFKVETPPRRNAGSPKGRNGANLGSMELHVLNHPLVEHKLTVLRDKNTPSSTFRELISELVMLEAYEATRNLDVVDKPIETPVAPMIGKHIAEPRPIIVPVLRAGLGMLDGMTRMIPSAEVGFLGMKRDEDNPTKQITYANRLPDDLTGRQCFLIDPMLATGGTLVAATHYLAERGAKDVTAINIIAAPEGLKFVQEQIDPSIDFKVVVCAVDEKLNDKAYIVPGLGDAGDRLYGVVD</sequence>
<keyword evidence="8 15" id="KW-0460">Magnesium</keyword>
<keyword evidence="5 15" id="KW-0328">Glycosyltransferase</keyword>
<dbReference type="Pfam" id="PF14681">
    <property type="entry name" value="UPRTase"/>
    <property type="match status" value="1"/>
</dbReference>
<dbReference type="GO" id="GO:0000287">
    <property type="term" value="F:magnesium ion binding"/>
    <property type="evidence" value="ECO:0007669"/>
    <property type="project" value="UniProtKB-UniRule"/>
</dbReference>
<dbReference type="InterPro" id="IPR029057">
    <property type="entry name" value="PRTase-like"/>
</dbReference>
<evidence type="ECO:0000256" key="9">
    <source>
        <dbReference type="ARBA" id="ARBA00023134"/>
    </source>
</evidence>
<evidence type="ECO:0000256" key="12">
    <source>
        <dbReference type="ARBA" id="ARBA00056901"/>
    </source>
</evidence>
<dbReference type="CDD" id="cd06223">
    <property type="entry name" value="PRTases_typeI"/>
    <property type="match status" value="1"/>
</dbReference>
<comment type="function">
    <text evidence="12 15">Catalyzes the conversion of uracil and 5-phospho-alpha-D-ribose 1-diphosphate (PRPP) to UMP and diphosphate.</text>
</comment>
<dbReference type="GO" id="GO:0005525">
    <property type="term" value="F:GTP binding"/>
    <property type="evidence" value="ECO:0007669"/>
    <property type="project" value="UniProtKB-KW"/>
</dbReference>
<dbReference type="HAMAP" id="MF_01218_B">
    <property type="entry name" value="Upp_B"/>
    <property type="match status" value="1"/>
</dbReference>
<evidence type="ECO:0000256" key="2">
    <source>
        <dbReference type="ARBA" id="ARBA00009516"/>
    </source>
</evidence>
<comment type="similarity">
    <text evidence="2 15">Belongs to the UPRTase family.</text>
</comment>
<feature type="binding site" evidence="15">
    <location>
        <position position="256"/>
    </location>
    <ligand>
        <name>uracil</name>
        <dbReference type="ChEBI" id="CHEBI:17568"/>
    </ligand>
</feature>
<evidence type="ECO:0000313" key="17">
    <source>
        <dbReference type="EMBL" id="KFI47414.1"/>
    </source>
</evidence>
<name>A0A086ZLL4_9BIFI</name>
<dbReference type="Proteomes" id="UP000029093">
    <property type="component" value="Unassembled WGS sequence"/>
</dbReference>
<dbReference type="InterPro" id="IPR050054">
    <property type="entry name" value="UPRTase/APRTase"/>
</dbReference>
<evidence type="ECO:0000259" key="16">
    <source>
        <dbReference type="Pfam" id="PF14681"/>
    </source>
</evidence>
<keyword evidence="4 15" id="KW-0021">Allosteric enzyme</keyword>
<dbReference type="EC" id="2.4.2.9" evidence="3 15"/>
<keyword evidence="9 15" id="KW-0342">GTP-binding</keyword>
<dbReference type="EMBL" id="JGYQ01000013">
    <property type="protein sequence ID" value="KFI47414.1"/>
    <property type="molecule type" value="Genomic_DNA"/>
</dbReference>
<proteinExistence type="inferred from homology"/>
<dbReference type="Gene3D" id="3.40.50.2020">
    <property type="match status" value="1"/>
</dbReference>
<dbReference type="UniPathway" id="UPA00574">
    <property type="reaction ID" value="UER00636"/>
</dbReference>
<feature type="binding site" evidence="15">
    <location>
        <begin position="190"/>
        <end position="198"/>
    </location>
    <ligand>
        <name>5-phospho-alpha-D-ribose 1-diphosphate</name>
        <dbReference type="ChEBI" id="CHEBI:58017"/>
    </ligand>
</feature>
<dbReference type="NCBIfam" id="TIGR01091">
    <property type="entry name" value="upp"/>
    <property type="match status" value="1"/>
</dbReference>
<evidence type="ECO:0000256" key="13">
    <source>
        <dbReference type="ARBA" id="ARBA00072146"/>
    </source>
</evidence>
<dbReference type="GO" id="GO:0004845">
    <property type="term" value="F:uracil phosphoribosyltransferase activity"/>
    <property type="evidence" value="ECO:0007669"/>
    <property type="project" value="UniProtKB-UniRule"/>
</dbReference>
<evidence type="ECO:0000256" key="3">
    <source>
        <dbReference type="ARBA" id="ARBA00011894"/>
    </source>
</evidence>
<feature type="binding site" evidence="15">
    <location>
        <begin position="261"/>
        <end position="263"/>
    </location>
    <ligand>
        <name>uracil</name>
        <dbReference type="ChEBI" id="CHEBI:17568"/>
    </ligand>
</feature>
<evidence type="ECO:0000256" key="7">
    <source>
        <dbReference type="ARBA" id="ARBA00022741"/>
    </source>
</evidence>
<evidence type="ECO:0000256" key="6">
    <source>
        <dbReference type="ARBA" id="ARBA00022679"/>
    </source>
</evidence>
<evidence type="ECO:0000256" key="14">
    <source>
        <dbReference type="ARBA" id="ARBA00079807"/>
    </source>
</evidence>
<reference evidence="17 18" key="1">
    <citation type="submission" date="2014-03" db="EMBL/GenBank/DDBJ databases">
        <title>Genomics of Bifidobacteria.</title>
        <authorList>
            <person name="Ventura M."/>
            <person name="Milani C."/>
            <person name="Lugli G.A."/>
        </authorList>
    </citation>
    <scope>NUCLEOTIDE SEQUENCE [LARGE SCALE GENOMIC DNA]</scope>
    <source>
        <strain evidence="17 18">LMG 10736</strain>
    </source>
</reference>
<organism evidence="17 18">
    <name type="scientific">Bifidobacterium boum</name>
    <dbReference type="NCBI Taxonomy" id="78343"/>
    <lineage>
        <taxon>Bacteria</taxon>
        <taxon>Bacillati</taxon>
        <taxon>Actinomycetota</taxon>
        <taxon>Actinomycetes</taxon>
        <taxon>Bifidobacteriales</taxon>
        <taxon>Bifidobacteriaceae</taxon>
        <taxon>Bifidobacterium</taxon>
    </lineage>
</organism>
<accession>A0A086ZLL4</accession>
<comment type="catalytic activity">
    <reaction evidence="11 15">
        <text>UMP + diphosphate = 5-phospho-alpha-D-ribose 1-diphosphate + uracil</text>
        <dbReference type="Rhea" id="RHEA:13017"/>
        <dbReference type="ChEBI" id="CHEBI:17568"/>
        <dbReference type="ChEBI" id="CHEBI:33019"/>
        <dbReference type="ChEBI" id="CHEBI:57865"/>
        <dbReference type="ChEBI" id="CHEBI:58017"/>
        <dbReference type="EC" id="2.4.2.9"/>
    </reaction>
</comment>
<protein>
    <recommendedName>
        <fullName evidence="13 15">Uracil phosphoribosyltransferase</fullName>
        <ecNumber evidence="3 15">2.4.2.9</ecNumber>
    </recommendedName>
    <alternativeName>
        <fullName evidence="10 15">UMP pyrophosphorylase</fullName>
    </alternativeName>
    <alternativeName>
        <fullName evidence="14 15">UPRTase</fullName>
    </alternativeName>
</protein>
<evidence type="ECO:0000313" key="18">
    <source>
        <dbReference type="Proteomes" id="UP000029093"/>
    </source>
</evidence>
<comment type="activity regulation">
    <text evidence="15">Allosterically activated by GTP.</text>
</comment>
<dbReference type="SUPFAM" id="SSF53271">
    <property type="entry name" value="PRTase-like"/>
    <property type="match status" value="1"/>
</dbReference>
<dbReference type="PANTHER" id="PTHR32315:SF4">
    <property type="entry name" value="URACIL PHOSPHORIBOSYLTRANSFERASE, CHLOROPLASTIC"/>
    <property type="match status" value="1"/>
</dbReference>
<keyword evidence="6 15" id="KW-0808">Transferase</keyword>
<feature type="binding site" evidence="15">
    <location>
        <position position="137"/>
    </location>
    <ligand>
        <name>5-phospho-alpha-D-ribose 1-diphosphate</name>
        <dbReference type="ChEBI" id="CHEBI:58017"/>
    </ligand>
</feature>
<feature type="domain" description="Phosphoribosyltransferase" evidence="16">
    <location>
        <begin position="64"/>
        <end position="269"/>
    </location>
</feature>
<evidence type="ECO:0000256" key="10">
    <source>
        <dbReference type="ARBA" id="ARBA00031082"/>
    </source>
</evidence>
<dbReference type="FunFam" id="3.40.50.2020:FF:000003">
    <property type="entry name" value="Uracil phosphoribosyltransferase"/>
    <property type="match status" value="1"/>
</dbReference>
<dbReference type="PANTHER" id="PTHR32315">
    <property type="entry name" value="ADENINE PHOSPHORIBOSYLTRANSFERASE"/>
    <property type="match status" value="1"/>
</dbReference>
<comment type="cofactor">
    <cofactor evidence="15">
        <name>Mg(2+)</name>
        <dbReference type="ChEBI" id="CHEBI:18420"/>
    </cofactor>
    <text evidence="15">Binds 1 Mg(2+) ion per subunit. The magnesium is bound as Mg-PRPP.</text>
</comment>
<comment type="pathway">
    <text evidence="1 15">Pyrimidine metabolism; UMP biosynthesis via salvage pathway; UMP from uracil: step 1/1.</text>
</comment>
<evidence type="ECO:0000256" key="15">
    <source>
        <dbReference type="HAMAP-Rule" id="MF_01218"/>
    </source>
</evidence>
<evidence type="ECO:0000256" key="5">
    <source>
        <dbReference type="ARBA" id="ARBA00022676"/>
    </source>
</evidence>
<dbReference type="GO" id="GO:0006223">
    <property type="term" value="P:uracil salvage"/>
    <property type="evidence" value="ECO:0007669"/>
    <property type="project" value="InterPro"/>
</dbReference>
<evidence type="ECO:0000256" key="8">
    <source>
        <dbReference type="ARBA" id="ARBA00022842"/>
    </source>
</evidence>
<feature type="binding site" evidence="15">
    <location>
        <position position="162"/>
    </location>
    <ligand>
        <name>5-phospho-alpha-D-ribose 1-diphosphate</name>
        <dbReference type="ChEBI" id="CHEBI:58017"/>
    </ligand>
</feature>
<comment type="caution">
    <text evidence="17">The sequence shown here is derived from an EMBL/GenBank/DDBJ whole genome shotgun (WGS) entry which is preliminary data.</text>
</comment>
<feature type="binding site" evidence="15">
    <location>
        <position position="262"/>
    </location>
    <ligand>
        <name>5-phospho-alpha-D-ribose 1-diphosphate</name>
        <dbReference type="ChEBI" id="CHEBI:58017"/>
    </ligand>
</feature>
<gene>
    <name evidence="15" type="primary">upp</name>
    <name evidence="17" type="ORF">BBOU_0962</name>
</gene>
<evidence type="ECO:0000256" key="11">
    <source>
        <dbReference type="ARBA" id="ARBA00052919"/>
    </source>
</evidence>
<dbReference type="NCBIfam" id="NF001097">
    <property type="entry name" value="PRK00129.1"/>
    <property type="match status" value="1"/>
</dbReference>
<dbReference type="InterPro" id="IPR000836">
    <property type="entry name" value="PRTase_dom"/>
</dbReference>
<keyword evidence="18" id="KW-1185">Reference proteome</keyword>
<evidence type="ECO:0000256" key="4">
    <source>
        <dbReference type="ARBA" id="ARBA00022533"/>
    </source>
</evidence>
<dbReference type="GO" id="GO:0044206">
    <property type="term" value="P:UMP salvage"/>
    <property type="evidence" value="ECO:0007669"/>
    <property type="project" value="UniProtKB-UniRule"/>
</dbReference>
<dbReference type="GO" id="GO:0005737">
    <property type="term" value="C:cytoplasm"/>
    <property type="evidence" value="ECO:0007669"/>
    <property type="project" value="UniProtKB-ARBA"/>
</dbReference>